<dbReference type="EMBL" id="LT960611">
    <property type="protein sequence ID" value="SON48951.1"/>
    <property type="molecule type" value="Genomic_DNA"/>
</dbReference>
<name>A0A2N8ZAM9_9VIBR</name>
<reference evidence="1 2" key="1">
    <citation type="submission" date="2017-10" db="EMBL/GenBank/DDBJ databases">
        <authorList>
            <person name="Banno H."/>
            <person name="Chua N.-H."/>
        </authorList>
    </citation>
    <scope>NUCLEOTIDE SEQUENCE [LARGE SCALE GENOMIC DNA]</scope>
    <source>
        <strain evidence="1">Vibrio tapetis CECT4600</strain>
    </source>
</reference>
<protein>
    <submittedName>
        <fullName evidence="1">Uncharacterized protein</fullName>
    </submittedName>
</protein>
<dbReference type="Proteomes" id="UP000235828">
    <property type="component" value="Chromosome A"/>
</dbReference>
<dbReference type="KEGG" id="vta:A0972"/>
<dbReference type="AlphaFoldDB" id="A0A2N8ZAM9"/>
<keyword evidence="2" id="KW-1185">Reference proteome</keyword>
<proteinExistence type="predicted"/>
<organism evidence="1 2">
    <name type="scientific">Vibrio tapetis subsp. tapetis</name>
    <dbReference type="NCBI Taxonomy" id="1671868"/>
    <lineage>
        <taxon>Bacteria</taxon>
        <taxon>Pseudomonadati</taxon>
        <taxon>Pseudomonadota</taxon>
        <taxon>Gammaproteobacteria</taxon>
        <taxon>Vibrionales</taxon>
        <taxon>Vibrionaceae</taxon>
        <taxon>Vibrio</taxon>
    </lineage>
</organism>
<gene>
    <name evidence="1" type="ORF">VTAP4600_A0972</name>
</gene>
<sequence>MLPDRRKYLTLRKAQNFDDSNTILLALETKKALTFFSQGFHSEDSRLSSSLTAQMQYFLSRRKKQDKRHHF</sequence>
<evidence type="ECO:0000313" key="1">
    <source>
        <dbReference type="EMBL" id="SON48951.1"/>
    </source>
</evidence>
<accession>A0A2N8ZAM9</accession>
<evidence type="ECO:0000313" key="2">
    <source>
        <dbReference type="Proteomes" id="UP000235828"/>
    </source>
</evidence>